<evidence type="ECO:0000259" key="1">
    <source>
        <dbReference type="SMART" id="SM01022"/>
    </source>
</evidence>
<dbReference type="SUPFAM" id="SSF88697">
    <property type="entry name" value="PUA domain-like"/>
    <property type="match status" value="1"/>
</dbReference>
<dbReference type="RefSeq" id="WP_377832979.1">
    <property type="nucleotide sequence ID" value="NZ_JBHRSK010000004.1"/>
</dbReference>
<reference evidence="3" key="1">
    <citation type="journal article" date="2019" name="Int. J. Syst. Evol. Microbiol.">
        <title>The Global Catalogue of Microorganisms (GCM) 10K type strain sequencing project: providing services to taxonomists for standard genome sequencing and annotation.</title>
        <authorList>
            <consortium name="The Broad Institute Genomics Platform"/>
            <consortium name="The Broad Institute Genome Sequencing Center for Infectious Disease"/>
            <person name="Wu L."/>
            <person name="Ma J."/>
        </authorList>
    </citation>
    <scope>NUCLEOTIDE SEQUENCE [LARGE SCALE GENOMIC DNA]</scope>
    <source>
        <strain evidence="3">KCTC 62192</strain>
    </source>
</reference>
<dbReference type="Pfam" id="PF04266">
    <property type="entry name" value="ASCH"/>
    <property type="match status" value="1"/>
</dbReference>
<gene>
    <name evidence="2" type="ORF">ACFOES_09410</name>
</gene>
<keyword evidence="3" id="KW-1185">Reference proteome</keyword>
<accession>A0ABV7AG04</accession>
<name>A0ABV7AG04_9RHOB</name>
<evidence type="ECO:0000313" key="3">
    <source>
        <dbReference type="Proteomes" id="UP001595443"/>
    </source>
</evidence>
<comment type="caution">
    <text evidence="2">The sequence shown here is derived from an EMBL/GenBank/DDBJ whole genome shotgun (WGS) entry which is preliminary data.</text>
</comment>
<dbReference type="EMBL" id="JBHRSK010000004">
    <property type="protein sequence ID" value="MFC2968311.1"/>
    <property type="molecule type" value="Genomic_DNA"/>
</dbReference>
<evidence type="ECO:0000313" key="2">
    <source>
        <dbReference type="EMBL" id="MFC2968311.1"/>
    </source>
</evidence>
<sequence length="104" mass="11593">MQALPVVARLFPAILAGEKTHTIRWREARIVPGPMTYLCEDAPGQRAVVVVTRVTDLPLREAAALVGMEAEWPPEVMLAGMREHYPEITLDDVVQVVEHLPCRP</sequence>
<dbReference type="SMART" id="SM01022">
    <property type="entry name" value="ASCH"/>
    <property type="match status" value="1"/>
</dbReference>
<organism evidence="2 3">
    <name type="scientific">Acidimangrovimonas pyrenivorans</name>
    <dbReference type="NCBI Taxonomy" id="2030798"/>
    <lineage>
        <taxon>Bacteria</taxon>
        <taxon>Pseudomonadati</taxon>
        <taxon>Pseudomonadota</taxon>
        <taxon>Alphaproteobacteria</taxon>
        <taxon>Rhodobacterales</taxon>
        <taxon>Paracoccaceae</taxon>
        <taxon>Acidimangrovimonas</taxon>
    </lineage>
</organism>
<dbReference type="InterPro" id="IPR007374">
    <property type="entry name" value="ASCH_domain"/>
</dbReference>
<dbReference type="InterPro" id="IPR015947">
    <property type="entry name" value="PUA-like_sf"/>
</dbReference>
<protein>
    <submittedName>
        <fullName evidence="2">ASCH domain-containing protein</fullName>
    </submittedName>
</protein>
<dbReference type="Proteomes" id="UP001595443">
    <property type="component" value="Unassembled WGS sequence"/>
</dbReference>
<proteinExistence type="predicted"/>
<feature type="domain" description="ASCH" evidence="1">
    <location>
        <begin position="4"/>
        <end position="102"/>
    </location>
</feature>